<reference evidence="1" key="1">
    <citation type="submission" date="2021-02" db="EMBL/GenBank/DDBJ databases">
        <authorList>
            <consortium name="DOE Joint Genome Institute"/>
            <person name="Ahrendt S."/>
            <person name="Looney B.P."/>
            <person name="Miyauchi S."/>
            <person name="Morin E."/>
            <person name="Drula E."/>
            <person name="Courty P.E."/>
            <person name="Chicoki N."/>
            <person name="Fauchery L."/>
            <person name="Kohler A."/>
            <person name="Kuo A."/>
            <person name="Labutti K."/>
            <person name="Pangilinan J."/>
            <person name="Lipzen A."/>
            <person name="Riley R."/>
            <person name="Andreopoulos W."/>
            <person name="He G."/>
            <person name="Johnson J."/>
            <person name="Barry K.W."/>
            <person name="Grigoriev I.V."/>
            <person name="Nagy L."/>
            <person name="Hibbett D."/>
            <person name="Henrissat B."/>
            <person name="Matheny P.B."/>
            <person name="Labbe J."/>
            <person name="Martin F."/>
        </authorList>
    </citation>
    <scope>NUCLEOTIDE SEQUENCE</scope>
    <source>
        <strain evidence="1">FP105234-sp</strain>
    </source>
</reference>
<dbReference type="EMBL" id="MU275976">
    <property type="protein sequence ID" value="KAI0044629.1"/>
    <property type="molecule type" value="Genomic_DNA"/>
</dbReference>
<proteinExistence type="predicted"/>
<gene>
    <name evidence="1" type="ORF">FA95DRAFT_1681035</name>
</gene>
<keyword evidence="2" id="KW-1185">Reference proteome</keyword>
<dbReference type="Proteomes" id="UP000814033">
    <property type="component" value="Unassembled WGS sequence"/>
</dbReference>
<comment type="caution">
    <text evidence="1">The sequence shown here is derived from an EMBL/GenBank/DDBJ whole genome shotgun (WGS) entry which is preliminary data.</text>
</comment>
<evidence type="ECO:0000313" key="1">
    <source>
        <dbReference type="EMBL" id="KAI0044629.1"/>
    </source>
</evidence>
<reference evidence="1" key="2">
    <citation type="journal article" date="2022" name="New Phytol.">
        <title>Evolutionary transition to the ectomycorrhizal habit in the genomes of a hyperdiverse lineage of mushroom-forming fungi.</title>
        <authorList>
            <person name="Looney B."/>
            <person name="Miyauchi S."/>
            <person name="Morin E."/>
            <person name="Drula E."/>
            <person name="Courty P.E."/>
            <person name="Kohler A."/>
            <person name="Kuo A."/>
            <person name="LaButti K."/>
            <person name="Pangilinan J."/>
            <person name="Lipzen A."/>
            <person name="Riley R."/>
            <person name="Andreopoulos W."/>
            <person name="He G."/>
            <person name="Johnson J."/>
            <person name="Nolan M."/>
            <person name="Tritt A."/>
            <person name="Barry K.W."/>
            <person name="Grigoriev I.V."/>
            <person name="Nagy L.G."/>
            <person name="Hibbett D."/>
            <person name="Henrissat B."/>
            <person name="Matheny P.B."/>
            <person name="Labbe J."/>
            <person name="Martin F.M."/>
        </authorList>
    </citation>
    <scope>NUCLEOTIDE SEQUENCE</scope>
    <source>
        <strain evidence="1">FP105234-sp</strain>
    </source>
</reference>
<organism evidence="1 2">
    <name type="scientific">Auriscalpium vulgare</name>
    <dbReference type="NCBI Taxonomy" id="40419"/>
    <lineage>
        <taxon>Eukaryota</taxon>
        <taxon>Fungi</taxon>
        <taxon>Dikarya</taxon>
        <taxon>Basidiomycota</taxon>
        <taxon>Agaricomycotina</taxon>
        <taxon>Agaricomycetes</taxon>
        <taxon>Russulales</taxon>
        <taxon>Auriscalpiaceae</taxon>
        <taxon>Auriscalpium</taxon>
    </lineage>
</organism>
<evidence type="ECO:0000313" key="2">
    <source>
        <dbReference type="Proteomes" id="UP000814033"/>
    </source>
</evidence>
<protein>
    <submittedName>
        <fullName evidence="1">Uncharacterized protein</fullName>
    </submittedName>
</protein>
<name>A0ACB8RKE0_9AGAM</name>
<accession>A0ACB8RKE0</accession>
<sequence length="426" mass="47921">MTFIIEAAEGENNLKAIGWSSRGRFQVDGTCVDDEHGLPQLSLKWTFTEPQWGKLYFYGHHDLNTGTLIGRCGEDPDPDSTDEEAVFKRIAPQHMVFYPDNVTLAAKKLALYGASRLRRFVRMMFYLEVSLYYWIFIGDVTREDLDTLPKVAQRILPTDACSYKSRLLEIHSAKLLHAMRICGPLIVCLDCVDKSDTTFSLLNFCAKKSCATARLTTEQLDWLRATHEPTHYLLKLTTRTPVRQYGRVDRQARAALKKIEGVCTALAPSGVAPLETTTTEPSVPSTTLIAKEAMKTSKHLLTISKGPEDELTSPICGVCKEPITLPCWYCCKCTDYFYICNACDAKGVPKVDRASGPHKEDHFLVRAQATDVQPDSDSTENSTEQLLLSLQTSTEQRMLSTEQRMLSTEQRMLSLENSNEQRLLSL</sequence>